<name>A0A0F9YP55_9MICR</name>
<evidence type="ECO:0000313" key="5">
    <source>
        <dbReference type="EMBL" id="KKO74457.1"/>
    </source>
</evidence>
<dbReference type="SUPFAM" id="SSF102462">
    <property type="entry name" value="Peptidyl-tRNA hydrolase II"/>
    <property type="match status" value="1"/>
</dbReference>
<organism evidence="5 6">
    <name type="scientific">Vairimorpha ceranae</name>
    <dbReference type="NCBI Taxonomy" id="40302"/>
    <lineage>
        <taxon>Eukaryota</taxon>
        <taxon>Fungi</taxon>
        <taxon>Fungi incertae sedis</taxon>
        <taxon>Microsporidia</taxon>
        <taxon>Nosematidae</taxon>
        <taxon>Vairimorpha</taxon>
    </lineage>
</organism>
<dbReference type="VEuPathDB" id="MicrosporidiaDB:NCER_101686"/>
<evidence type="ECO:0000256" key="3">
    <source>
        <dbReference type="ARBA" id="ARBA00048707"/>
    </source>
</evidence>
<dbReference type="EC" id="3.1.1.29" evidence="1"/>
<keyword evidence="4" id="KW-1133">Transmembrane helix</keyword>
<keyword evidence="4" id="KW-0812">Transmembrane</keyword>
<dbReference type="Gene3D" id="3.40.1490.10">
    <property type="entry name" value="Bit1"/>
    <property type="match status" value="1"/>
</dbReference>
<gene>
    <name evidence="5" type="ORF">AAJ76_690006221</name>
</gene>
<accession>A0A0F9YP55</accession>
<comment type="caution">
    <text evidence="5">The sequence shown here is derived from an EMBL/GenBank/DDBJ whole genome shotgun (WGS) entry which is preliminary data.</text>
</comment>
<protein>
    <recommendedName>
        <fullName evidence="1">peptidyl-tRNA hydrolase</fullName>
        <ecNumber evidence="1">3.1.1.29</ecNumber>
    </recommendedName>
</protein>
<dbReference type="VEuPathDB" id="MicrosporidiaDB:AAJ76_690006221"/>
<dbReference type="GO" id="GO:0004045">
    <property type="term" value="F:peptidyl-tRNA hydrolase activity"/>
    <property type="evidence" value="ECO:0007669"/>
    <property type="project" value="UniProtKB-EC"/>
</dbReference>
<dbReference type="EMBL" id="JPQZ01000069">
    <property type="protein sequence ID" value="KKO74457.1"/>
    <property type="molecule type" value="Genomic_DNA"/>
</dbReference>
<dbReference type="VEuPathDB" id="MicrosporidiaDB:G9O61_00g004020"/>
<dbReference type="InterPro" id="IPR023476">
    <property type="entry name" value="Pep_tRNA_hydro_II_dom_sf"/>
</dbReference>
<keyword evidence="4" id="KW-0472">Membrane</keyword>
<keyword evidence="2" id="KW-0378">Hydrolase</keyword>
<keyword evidence="6" id="KW-1185">Reference proteome</keyword>
<comment type="catalytic activity">
    <reaction evidence="3">
        <text>an N-acyl-L-alpha-aminoacyl-tRNA + H2O = an N-acyl-L-amino acid + a tRNA + H(+)</text>
        <dbReference type="Rhea" id="RHEA:54448"/>
        <dbReference type="Rhea" id="RHEA-COMP:10123"/>
        <dbReference type="Rhea" id="RHEA-COMP:13883"/>
        <dbReference type="ChEBI" id="CHEBI:15377"/>
        <dbReference type="ChEBI" id="CHEBI:15378"/>
        <dbReference type="ChEBI" id="CHEBI:59874"/>
        <dbReference type="ChEBI" id="CHEBI:78442"/>
        <dbReference type="ChEBI" id="CHEBI:138191"/>
        <dbReference type="EC" id="3.1.1.29"/>
    </reaction>
</comment>
<dbReference type="OrthoDB" id="1733656at2759"/>
<evidence type="ECO:0000256" key="2">
    <source>
        <dbReference type="ARBA" id="ARBA00022801"/>
    </source>
</evidence>
<dbReference type="Pfam" id="PF01981">
    <property type="entry name" value="PTH2"/>
    <property type="match status" value="1"/>
</dbReference>
<dbReference type="GeneID" id="36321192"/>
<feature type="transmembrane region" description="Helical" evidence="4">
    <location>
        <begin position="6"/>
        <end position="22"/>
    </location>
</feature>
<sequence>MISFFLFTISVFCIFCIIYRLIKTKKAIQRQYPKGDYVLKILINKQIKNEIQMVLELMKECFINLITKLSKEKDLYNKWKKGGEAKIVLCGSSEEILSAYNNSIKKGILCVKHISKNNIPALVIIGPGLKAIINEFTNDFKLL</sequence>
<proteinExistence type="predicted"/>
<dbReference type="AlphaFoldDB" id="A0A0F9YP55"/>
<evidence type="ECO:0000313" key="6">
    <source>
        <dbReference type="Proteomes" id="UP000034350"/>
    </source>
</evidence>
<dbReference type="OMA" id="MKECFIN"/>
<reference evidence="5 6" key="1">
    <citation type="journal article" date="2015" name="Environ. Microbiol.">
        <title>Genome analyses suggest the presence of polyploidy and recent human-driven expansions in eight global populations of the honeybee pathogen Nosema ceranae.</title>
        <authorList>
            <person name="Pelin A."/>
            <person name="Selman M."/>
            <person name="Aris-Brosou S."/>
            <person name="Farinelli L."/>
            <person name="Corradi N."/>
        </authorList>
    </citation>
    <scope>NUCLEOTIDE SEQUENCE [LARGE SCALE GENOMIC DNA]</scope>
    <source>
        <strain evidence="5 6">PA08 1199</strain>
    </source>
</reference>
<dbReference type="Proteomes" id="UP000034350">
    <property type="component" value="Unassembled WGS sequence"/>
</dbReference>
<dbReference type="InterPro" id="IPR002833">
    <property type="entry name" value="PTH2"/>
</dbReference>
<dbReference type="RefSeq" id="XP_024330199.1">
    <property type="nucleotide sequence ID" value="XM_024476240.1"/>
</dbReference>
<evidence type="ECO:0000256" key="1">
    <source>
        <dbReference type="ARBA" id="ARBA00013260"/>
    </source>
</evidence>
<evidence type="ECO:0000256" key="4">
    <source>
        <dbReference type="SAM" id="Phobius"/>
    </source>
</evidence>